<dbReference type="KEGG" id="orz:FNH13_11150"/>
<dbReference type="PANTHER" id="PTHR23135:SF18">
    <property type="entry name" value="CYANOPHYCIN SYNTHETASE"/>
    <property type="match status" value="1"/>
</dbReference>
<evidence type="ECO:0000313" key="3">
    <source>
        <dbReference type="EMBL" id="QDO88811.1"/>
    </source>
</evidence>
<evidence type="ECO:0000259" key="1">
    <source>
        <dbReference type="Pfam" id="PF08245"/>
    </source>
</evidence>
<dbReference type="SUPFAM" id="SSF53244">
    <property type="entry name" value="MurD-like peptide ligases, peptide-binding domain"/>
    <property type="match status" value="1"/>
</dbReference>
<keyword evidence="4" id="KW-1185">Reference proteome</keyword>
<organism evidence="3 4">
    <name type="scientific">Ornithinimicrobium ciconiae</name>
    <dbReference type="NCBI Taxonomy" id="2594265"/>
    <lineage>
        <taxon>Bacteria</taxon>
        <taxon>Bacillati</taxon>
        <taxon>Actinomycetota</taxon>
        <taxon>Actinomycetes</taxon>
        <taxon>Micrococcales</taxon>
        <taxon>Ornithinimicrobiaceae</taxon>
        <taxon>Ornithinimicrobium</taxon>
    </lineage>
</organism>
<feature type="domain" description="Mur ligase central" evidence="1">
    <location>
        <begin position="167"/>
        <end position="377"/>
    </location>
</feature>
<dbReference type="Pfam" id="PF12688">
    <property type="entry name" value="TPR_5"/>
    <property type="match status" value="1"/>
</dbReference>
<dbReference type="GO" id="GO:0005524">
    <property type="term" value="F:ATP binding"/>
    <property type="evidence" value="ECO:0007669"/>
    <property type="project" value="InterPro"/>
</dbReference>
<evidence type="ECO:0000313" key="4">
    <source>
        <dbReference type="Proteomes" id="UP000315395"/>
    </source>
</evidence>
<dbReference type="GO" id="GO:0016881">
    <property type="term" value="F:acid-amino acid ligase activity"/>
    <property type="evidence" value="ECO:0007669"/>
    <property type="project" value="InterPro"/>
</dbReference>
<proteinExistence type="predicted"/>
<dbReference type="EMBL" id="CP041616">
    <property type="protein sequence ID" value="QDO88811.1"/>
    <property type="molecule type" value="Genomic_DNA"/>
</dbReference>
<name>A0A516GBB4_9MICO</name>
<accession>A0A516GBB4</accession>
<sequence>MTDDATTVEVTEVRLLEGPNLYFARPAVKVSLSLPGYQSLQASAVTAIAEAVGLRRAVPGKPHTEQRQRFLSRLAGTVLRRIADAVPSRVGARVRVGTDLDSVIVAFPWRHRGRALALGESLGPTLAGLLAGEDADELLTSGAVAVRAAEDASRPIQIRPRIPVASITGTNGKTSTTRLLAHMGMTGGLRCGWSSTEGVFIQGEIKVAGDYSGPSGGRNVLEDRSVELGLLETARGGLLLKGMGVSHNDVSIVTNVTADHLGMQGIDTVDQLAEVKSIITRVTRKDGWVVLNGDDPRVRAMAAQASGRIWMFSLDPDSPALRETVERGGRGMTILEGDIVILRRGADPDRLIRVLDVPMTLSGLSEHNIANALAATAGALGLGLPREAVIEGLRTFAPDLEHNPGRMNVWTLPVASGGTATMIIDLAHNEAGLEALLTVAEGLRPPGDRVHLGLGGVGDRTDDILIGLGEIAGRRADRVQIVHKGHYLRGRTTEGLESQFVQGLANVGAVSSGSSADEVEGLAALVEHMADGDVGALMVHRDREGVVAWLTEHGARQDSPRQIRRKVVAARGEHELEAVLSAIEDRPPRERVEAARTLLEQSPEDPRLIFELAAALDAADQGTQAVSRYREALAGRLREPHRFRALVAMAADLRALGRHAEAEEALSAVAVQRTDSATVVALQALLDVDAGRGEAGVARLIEYLMTHATAADDAGQRESVLAMADQLRAATDH</sequence>
<dbReference type="InterPro" id="IPR013221">
    <property type="entry name" value="Mur_ligase_cen"/>
</dbReference>
<dbReference type="InterPro" id="IPR036565">
    <property type="entry name" value="Mur-like_cat_sf"/>
</dbReference>
<dbReference type="InterPro" id="IPR041656">
    <property type="entry name" value="TPR_5"/>
</dbReference>
<dbReference type="AlphaFoldDB" id="A0A516GBB4"/>
<dbReference type="Pfam" id="PF08245">
    <property type="entry name" value="Mur_ligase_M"/>
    <property type="match status" value="1"/>
</dbReference>
<reference evidence="3 4" key="1">
    <citation type="submission" date="2019-07" db="EMBL/GenBank/DDBJ databases">
        <title>complete genome sequencing of Ornithinimicrobium sp. H23M54.</title>
        <authorList>
            <person name="Bae J.-W."/>
            <person name="Lee S.-Y."/>
        </authorList>
    </citation>
    <scope>NUCLEOTIDE SEQUENCE [LARGE SCALE GENOMIC DNA]</scope>
    <source>
        <strain evidence="3 4">H23M54</strain>
    </source>
</reference>
<dbReference type="SUPFAM" id="SSF48452">
    <property type="entry name" value="TPR-like"/>
    <property type="match status" value="1"/>
</dbReference>
<dbReference type="Gene3D" id="1.25.40.10">
    <property type="entry name" value="Tetratricopeptide repeat domain"/>
    <property type="match status" value="1"/>
</dbReference>
<feature type="domain" description="Tetratrico peptide repeat group 5" evidence="2">
    <location>
        <begin position="608"/>
        <end position="709"/>
    </location>
</feature>
<dbReference type="SUPFAM" id="SSF53623">
    <property type="entry name" value="MurD-like peptide ligases, catalytic domain"/>
    <property type="match status" value="1"/>
</dbReference>
<evidence type="ECO:0000259" key="2">
    <source>
        <dbReference type="Pfam" id="PF12688"/>
    </source>
</evidence>
<dbReference type="Gene3D" id="3.90.190.20">
    <property type="entry name" value="Mur ligase, C-terminal domain"/>
    <property type="match status" value="1"/>
</dbReference>
<dbReference type="Gene3D" id="3.40.1190.10">
    <property type="entry name" value="Mur-like, catalytic domain"/>
    <property type="match status" value="1"/>
</dbReference>
<gene>
    <name evidence="3" type="ORF">FNH13_11150</name>
</gene>
<dbReference type="OrthoDB" id="9803907at2"/>
<protein>
    <submittedName>
        <fullName evidence="3">Tetratricopeptide repeat protein</fullName>
    </submittedName>
</protein>
<dbReference type="Proteomes" id="UP000315395">
    <property type="component" value="Chromosome"/>
</dbReference>
<dbReference type="InterPro" id="IPR036615">
    <property type="entry name" value="Mur_ligase_C_dom_sf"/>
</dbReference>
<dbReference type="PANTHER" id="PTHR23135">
    <property type="entry name" value="MUR LIGASE FAMILY MEMBER"/>
    <property type="match status" value="1"/>
</dbReference>
<dbReference type="InterPro" id="IPR011990">
    <property type="entry name" value="TPR-like_helical_dom_sf"/>
</dbReference>
<dbReference type="RefSeq" id="WP_143783488.1">
    <property type="nucleotide sequence ID" value="NZ_CP041616.1"/>
</dbReference>